<proteinExistence type="predicted"/>
<dbReference type="AlphaFoldDB" id="A0AAV6QWB9"/>
<comment type="caution">
    <text evidence="2">The sequence shown here is derived from an EMBL/GenBank/DDBJ whole genome shotgun (WGS) entry which is preliminary data.</text>
</comment>
<evidence type="ECO:0000313" key="3">
    <source>
        <dbReference type="Proteomes" id="UP000693946"/>
    </source>
</evidence>
<sequence>MSPALWYCLPSVICVKTAFKEDVASRQEKTNNTWLKLAAALDPRFKDLKRLPKSEREAVWTTLGGMLLYQSPRSSPQTSENGSPKKKMSLLQQMGSDSDFDEEVQHGRDIHSTSSVCALQQNYSRIHLEPIDGIRASQSPGLSLTVNKKQSGRVELKICRLRRANAPVYSEELVELALLEWHRVESKYTHACTSSLSTIVCLIGANPSEFKRQLHFHRTYVASAEKKIATPEMRHDCHSKRDNYCH</sequence>
<evidence type="ECO:0000256" key="1">
    <source>
        <dbReference type="SAM" id="MobiDB-lite"/>
    </source>
</evidence>
<evidence type="ECO:0008006" key="4">
    <source>
        <dbReference type="Google" id="ProtNLM"/>
    </source>
</evidence>
<dbReference type="EMBL" id="JAGKHQ010000015">
    <property type="protein sequence ID" value="KAG7496366.1"/>
    <property type="molecule type" value="Genomic_DNA"/>
</dbReference>
<organism evidence="2 3">
    <name type="scientific">Solea senegalensis</name>
    <name type="common">Senegalese sole</name>
    <dbReference type="NCBI Taxonomy" id="28829"/>
    <lineage>
        <taxon>Eukaryota</taxon>
        <taxon>Metazoa</taxon>
        <taxon>Chordata</taxon>
        <taxon>Craniata</taxon>
        <taxon>Vertebrata</taxon>
        <taxon>Euteleostomi</taxon>
        <taxon>Actinopterygii</taxon>
        <taxon>Neopterygii</taxon>
        <taxon>Teleostei</taxon>
        <taxon>Neoteleostei</taxon>
        <taxon>Acanthomorphata</taxon>
        <taxon>Carangaria</taxon>
        <taxon>Pleuronectiformes</taxon>
        <taxon>Pleuronectoidei</taxon>
        <taxon>Soleidae</taxon>
        <taxon>Solea</taxon>
    </lineage>
</organism>
<name>A0AAV6QWB9_SOLSE</name>
<dbReference type="Proteomes" id="UP000693946">
    <property type="component" value="Linkage Group LG3"/>
</dbReference>
<reference evidence="2 3" key="1">
    <citation type="journal article" date="2021" name="Sci. Rep.">
        <title>Chromosome anchoring in Senegalese sole (Solea senegalensis) reveals sex-associated markers and genome rearrangements in flatfish.</title>
        <authorList>
            <person name="Guerrero-Cozar I."/>
            <person name="Gomez-Garrido J."/>
            <person name="Berbel C."/>
            <person name="Martinez-Blanch J.F."/>
            <person name="Alioto T."/>
            <person name="Claros M.G."/>
            <person name="Gagnaire P.A."/>
            <person name="Manchado M."/>
        </authorList>
    </citation>
    <scope>NUCLEOTIDE SEQUENCE [LARGE SCALE GENOMIC DNA]</scope>
    <source>
        <strain evidence="2">Sse05_10M</strain>
    </source>
</reference>
<accession>A0AAV6QWB9</accession>
<protein>
    <recommendedName>
        <fullName evidence="4">MADF domain-containing protein</fullName>
    </recommendedName>
</protein>
<gene>
    <name evidence="2" type="ORF">JOB18_017725</name>
</gene>
<evidence type="ECO:0000313" key="2">
    <source>
        <dbReference type="EMBL" id="KAG7496366.1"/>
    </source>
</evidence>
<keyword evidence="3" id="KW-1185">Reference proteome</keyword>
<feature type="compositionally biased region" description="Polar residues" evidence="1">
    <location>
        <begin position="71"/>
        <end position="82"/>
    </location>
</feature>
<feature type="region of interest" description="Disordered" evidence="1">
    <location>
        <begin position="70"/>
        <end position="96"/>
    </location>
</feature>